<dbReference type="AlphaFoldDB" id="A0A518BQW4"/>
<evidence type="ECO:0000256" key="3">
    <source>
        <dbReference type="ARBA" id="ARBA00022801"/>
    </source>
</evidence>
<dbReference type="PANTHER" id="PTHR43806">
    <property type="entry name" value="PEPTIDASE S8"/>
    <property type="match status" value="1"/>
</dbReference>
<feature type="domain" description="Peptidase S8/S53" evidence="6">
    <location>
        <begin position="236"/>
        <end position="459"/>
    </location>
</feature>
<dbReference type="KEGG" id="pbap:Pla133_44880"/>
<keyword evidence="3 7" id="KW-0378">Hydrolase</keyword>
<accession>A0A518BQW4</accession>
<dbReference type="RefSeq" id="WP_145069201.1">
    <property type="nucleotide sequence ID" value="NZ_CP036287.1"/>
</dbReference>
<dbReference type="SUPFAM" id="SSF52743">
    <property type="entry name" value="Subtilisin-like"/>
    <property type="match status" value="1"/>
</dbReference>
<evidence type="ECO:0000256" key="5">
    <source>
        <dbReference type="PROSITE-ProRule" id="PRU01240"/>
    </source>
</evidence>
<dbReference type="Gene3D" id="3.40.50.200">
    <property type="entry name" value="Peptidase S8/S53 domain"/>
    <property type="match status" value="1"/>
</dbReference>
<comment type="similarity">
    <text evidence="1 5">Belongs to the peptidase S8 family.</text>
</comment>
<evidence type="ECO:0000259" key="6">
    <source>
        <dbReference type="Pfam" id="PF00082"/>
    </source>
</evidence>
<keyword evidence="4" id="KW-0720">Serine protease</keyword>
<comment type="caution">
    <text evidence="5">Lacks conserved residue(s) required for the propagation of feature annotation.</text>
</comment>
<dbReference type="PANTHER" id="PTHR43806:SF11">
    <property type="entry name" value="CEREVISIN-RELATED"/>
    <property type="match status" value="1"/>
</dbReference>
<evidence type="ECO:0000256" key="4">
    <source>
        <dbReference type="ARBA" id="ARBA00022825"/>
    </source>
</evidence>
<reference evidence="7 8" key="1">
    <citation type="submission" date="2019-02" db="EMBL/GenBank/DDBJ databases">
        <title>Deep-cultivation of Planctomycetes and their phenomic and genomic characterization uncovers novel biology.</title>
        <authorList>
            <person name="Wiegand S."/>
            <person name="Jogler M."/>
            <person name="Boedeker C."/>
            <person name="Pinto D."/>
            <person name="Vollmers J."/>
            <person name="Rivas-Marin E."/>
            <person name="Kohn T."/>
            <person name="Peeters S.H."/>
            <person name="Heuer A."/>
            <person name="Rast P."/>
            <person name="Oberbeckmann S."/>
            <person name="Bunk B."/>
            <person name="Jeske O."/>
            <person name="Meyerdierks A."/>
            <person name="Storesund J.E."/>
            <person name="Kallscheuer N."/>
            <person name="Luecker S."/>
            <person name="Lage O.M."/>
            <person name="Pohl T."/>
            <person name="Merkel B.J."/>
            <person name="Hornburger P."/>
            <person name="Mueller R.-W."/>
            <person name="Bruemmer F."/>
            <person name="Labrenz M."/>
            <person name="Spormann A.M."/>
            <person name="Op den Camp H."/>
            <person name="Overmann J."/>
            <person name="Amann R."/>
            <person name="Jetten M.S.M."/>
            <person name="Mascher T."/>
            <person name="Medema M.H."/>
            <person name="Devos D.P."/>
            <person name="Kaster A.-K."/>
            <person name="Ovreas L."/>
            <person name="Rohde M."/>
            <person name="Galperin M.Y."/>
            <person name="Jogler C."/>
        </authorList>
    </citation>
    <scope>NUCLEOTIDE SEQUENCE [LARGE SCALE GENOMIC DNA]</scope>
    <source>
        <strain evidence="7 8">Pla133</strain>
    </source>
</reference>
<dbReference type="Pfam" id="PF00082">
    <property type="entry name" value="Peptidase_S8"/>
    <property type="match status" value="1"/>
</dbReference>
<evidence type="ECO:0000256" key="2">
    <source>
        <dbReference type="ARBA" id="ARBA00022670"/>
    </source>
</evidence>
<dbReference type="GO" id="GO:0004252">
    <property type="term" value="F:serine-type endopeptidase activity"/>
    <property type="evidence" value="ECO:0007669"/>
    <property type="project" value="UniProtKB-EC"/>
</dbReference>
<name>A0A518BQW4_9BACT</name>
<protein>
    <submittedName>
        <fullName evidence="7">Subtilisin DY</fullName>
        <ecNumber evidence="7">3.4.21.62</ecNumber>
    </submittedName>
</protein>
<sequence length="606" mass="61618">MLLTAALFLSPTLTQLPSSGQLAPRRPLPAREVRALELPADAPAHLEHRLIVKFVDGAGARLDGDGVLAAEGSVELIGAAELAAREGLQFEPLIRLEASRVESLLARAAARSGRAQPDLFGMYSVQVPSADPAALERIGSALQALPEVEFAWIQLLGEAPPGDILPPTPLLAANQTYAQPNPGLDFIFAQSIGADGAGVRISDCEYGWKAGHEDLVDVNLNLEPGQTPVSSVASLGWDDHGTAVMGEMTAADNGYGCTGLVTGATFATYPEWTNEGGSRRVECIASAIADSEAGDIVLLEMQTSGSGSFAYVPAEYDPAVFAVVKVGTDAGVVVIAAAGNGNQDLDGPSYAGYRAMGDSGAILVGAGSASSAHDKLSFSTYGSRVNVQAWGESVFTLGYGSFAAYGGDSNQEYTATFNGTSSASPLVTSAAAALQGQAIADLGAPLTPLQMRELLVSTGVPQGGGGHIGPFPDMQASLGLLLSDPSVSLGGGLAGSTGVPNFSLTGLAWPATSVGVRVSGAEAGAAMVQVIGQAQIDLPLLGGVLVPSTELVSTGIFAGPGGDFSTSLSLPAGLAPGLEFFVQYWMTDGGGPQGFAATDGRKLTIQ</sequence>
<dbReference type="PRINTS" id="PR00723">
    <property type="entry name" value="SUBTILISIN"/>
</dbReference>
<evidence type="ECO:0000313" key="7">
    <source>
        <dbReference type="EMBL" id="QDU69369.1"/>
    </source>
</evidence>
<dbReference type="EC" id="3.4.21.62" evidence="7"/>
<evidence type="ECO:0000256" key="1">
    <source>
        <dbReference type="ARBA" id="ARBA00011073"/>
    </source>
</evidence>
<dbReference type="Proteomes" id="UP000316921">
    <property type="component" value="Chromosome"/>
</dbReference>
<proteinExistence type="inferred from homology"/>
<evidence type="ECO:0000313" key="8">
    <source>
        <dbReference type="Proteomes" id="UP000316921"/>
    </source>
</evidence>
<keyword evidence="2" id="KW-0645">Protease</keyword>
<dbReference type="GO" id="GO:0006508">
    <property type="term" value="P:proteolysis"/>
    <property type="evidence" value="ECO:0007669"/>
    <property type="project" value="UniProtKB-KW"/>
</dbReference>
<organism evidence="7 8">
    <name type="scientific">Engelhardtia mirabilis</name>
    <dbReference type="NCBI Taxonomy" id="2528011"/>
    <lineage>
        <taxon>Bacteria</taxon>
        <taxon>Pseudomonadati</taxon>
        <taxon>Planctomycetota</taxon>
        <taxon>Planctomycetia</taxon>
        <taxon>Planctomycetia incertae sedis</taxon>
        <taxon>Engelhardtia</taxon>
    </lineage>
</organism>
<keyword evidence="8" id="KW-1185">Reference proteome</keyword>
<dbReference type="EMBL" id="CP036287">
    <property type="protein sequence ID" value="QDU69369.1"/>
    <property type="molecule type" value="Genomic_DNA"/>
</dbReference>
<dbReference type="PROSITE" id="PS51892">
    <property type="entry name" value="SUBTILASE"/>
    <property type="match status" value="1"/>
</dbReference>
<dbReference type="InterPro" id="IPR050131">
    <property type="entry name" value="Peptidase_S8_subtilisin-like"/>
</dbReference>
<gene>
    <name evidence="7" type="primary">apr_3</name>
    <name evidence="7" type="ORF">Pla133_44880</name>
</gene>
<dbReference type="InterPro" id="IPR036852">
    <property type="entry name" value="Peptidase_S8/S53_dom_sf"/>
</dbReference>
<dbReference type="InterPro" id="IPR000209">
    <property type="entry name" value="Peptidase_S8/S53_dom"/>
</dbReference>
<dbReference type="InterPro" id="IPR015500">
    <property type="entry name" value="Peptidase_S8_subtilisin-rel"/>
</dbReference>